<reference evidence="1 2" key="1">
    <citation type="submission" date="2016-08" db="EMBL/GenBank/DDBJ databases">
        <title>Genome-based comparison of Moorella thermoacetic strains.</title>
        <authorList>
            <person name="Poehlein A."/>
            <person name="Bengelsdorf F.R."/>
            <person name="Esser C."/>
            <person name="Duerre P."/>
            <person name="Daniel R."/>
        </authorList>
    </citation>
    <scope>NUCLEOTIDE SEQUENCE [LARGE SCALE GENOMIC DNA]</scope>
    <source>
        <strain evidence="1 2">DSM 21394</strain>
    </source>
</reference>
<evidence type="ECO:0000313" key="1">
    <source>
        <dbReference type="EMBL" id="OIQ52935.1"/>
    </source>
</evidence>
<protein>
    <submittedName>
        <fullName evidence="1">Uncharacterized protein</fullName>
    </submittedName>
</protein>
<organism evidence="1 2">
    <name type="scientific">Neomoorella thermoacetica</name>
    <name type="common">Clostridium thermoaceticum</name>
    <dbReference type="NCBI Taxonomy" id="1525"/>
    <lineage>
        <taxon>Bacteria</taxon>
        <taxon>Bacillati</taxon>
        <taxon>Bacillota</taxon>
        <taxon>Clostridia</taxon>
        <taxon>Neomoorellales</taxon>
        <taxon>Neomoorellaceae</taxon>
        <taxon>Neomoorella</taxon>
    </lineage>
</organism>
<comment type="caution">
    <text evidence="1">The sequence shown here is derived from an EMBL/GenBank/DDBJ whole genome shotgun (WGS) entry which is preliminary data.</text>
</comment>
<dbReference type="EMBL" id="MDDC01000037">
    <property type="protein sequence ID" value="OIQ52935.1"/>
    <property type="molecule type" value="Genomic_DNA"/>
</dbReference>
<accession>A0A1J5NAQ2</accession>
<dbReference type="InterPro" id="IPR036782">
    <property type="entry name" value="NE0471-like_N"/>
</dbReference>
<name>A0A1J5NAQ2_NEOTH</name>
<proteinExistence type="predicted"/>
<gene>
    <name evidence="1" type="ORF">MOTE_25280</name>
</gene>
<dbReference type="Gene3D" id="3.30.2020.10">
    <property type="entry name" value="NE0471-like N-terminal domain"/>
    <property type="match status" value="1"/>
</dbReference>
<dbReference type="SUPFAM" id="SSF143880">
    <property type="entry name" value="NE0471 N-terminal domain-like"/>
    <property type="match status" value="1"/>
</dbReference>
<dbReference type="AlphaFoldDB" id="A0A1J5NAQ2"/>
<sequence>MLHEIRSTYPVGCHHLIQEFETGEYLVVDIRPFLKGPGFEPLKDPNFFRQVKADPETRTMI</sequence>
<evidence type="ECO:0000313" key="2">
    <source>
        <dbReference type="Proteomes" id="UP000182811"/>
    </source>
</evidence>
<dbReference type="Proteomes" id="UP000182811">
    <property type="component" value="Unassembled WGS sequence"/>
</dbReference>